<accession>A0A366ES10</accession>
<comment type="caution">
    <text evidence="1">The sequence shown here is derived from an EMBL/GenBank/DDBJ whole genome shotgun (WGS) entry which is preliminary data.</text>
</comment>
<dbReference type="InterPro" id="IPR005883">
    <property type="entry name" value="PilM"/>
</dbReference>
<reference evidence="1 2" key="1">
    <citation type="submission" date="2018-06" db="EMBL/GenBank/DDBJ databases">
        <title>Freshwater and sediment microbial communities from various areas in North America, analyzing microbe dynamics in response to fracking.</title>
        <authorList>
            <person name="Lamendella R."/>
        </authorList>
    </citation>
    <scope>NUCLEOTIDE SEQUENCE [LARGE SCALE GENOMIC DNA]</scope>
    <source>
        <strain evidence="1 2">97B</strain>
    </source>
</reference>
<dbReference type="RefSeq" id="WP_113969502.1">
    <property type="nucleotide sequence ID" value="NZ_QNRJ01000006.1"/>
</dbReference>
<proteinExistence type="predicted"/>
<gene>
    <name evidence="1" type="ORF">DET59_10676</name>
</gene>
<dbReference type="InterPro" id="IPR050696">
    <property type="entry name" value="FtsA/MreB"/>
</dbReference>
<dbReference type="OrthoDB" id="2690797at2"/>
<dbReference type="PANTHER" id="PTHR32432:SF3">
    <property type="entry name" value="ETHANOLAMINE UTILIZATION PROTEIN EUTJ"/>
    <property type="match status" value="1"/>
</dbReference>
<dbReference type="Pfam" id="PF11104">
    <property type="entry name" value="PilM_2"/>
    <property type="match status" value="1"/>
</dbReference>
<protein>
    <submittedName>
        <fullName evidence="1">Type IV pilus assembly protein PilM</fullName>
    </submittedName>
</protein>
<name>A0A366ES10_9BACI</name>
<sequence length="320" mass="36955">MLSRLFNKNKNKINIVISDQWIRFVELKSISPLHIHHFGEKRIADGMISDGKIIEKEAFQVFLEECVLDWGIKKREVQFIVPNTQMIIRKMEISSDIEDDEVKSHLFLEIGTSIHLPFENPVFDVVVVGNKGDKKEIILVAAPEDIVMEYQQILTDAHLKPVVADISPLAFYRYVHSLDLTHREDHEMLLYFNQANVTVSIFHDHQPVFFRPIGLGEDREVVDDRGYQKDFHSLQFDEVMKEIDKVISFYRYTLTNDEAMINKIYVTGDHPMVGEIHTLLSNRFEIDILQVPTAARDAYTNEELSSAFLLAIGLGLKEVI</sequence>
<dbReference type="Proteomes" id="UP000252118">
    <property type="component" value="Unassembled WGS sequence"/>
</dbReference>
<dbReference type="Gene3D" id="3.30.420.40">
    <property type="match status" value="1"/>
</dbReference>
<organism evidence="1 2">
    <name type="scientific">Rossellomorea aquimaris</name>
    <dbReference type="NCBI Taxonomy" id="189382"/>
    <lineage>
        <taxon>Bacteria</taxon>
        <taxon>Bacillati</taxon>
        <taxon>Bacillota</taxon>
        <taxon>Bacilli</taxon>
        <taxon>Bacillales</taxon>
        <taxon>Bacillaceae</taxon>
        <taxon>Rossellomorea</taxon>
    </lineage>
</organism>
<evidence type="ECO:0000313" key="1">
    <source>
        <dbReference type="EMBL" id="RBP04289.1"/>
    </source>
</evidence>
<dbReference type="AlphaFoldDB" id="A0A366ES10"/>
<evidence type="ECO:0000313" key="2">
    <source>
        <dbReference type="Proteomes" id="UP000252118"/>
    </source>
</evidence>
<dbReference type="PANTHER" id="PTHR32432">
    <property type="entry name" value="CELL DIVISION PROTEIN FTSA-RELATED"/>
    <property type="match status" value="1"/>
</dbReference>
<dbReference type="EMBL" id="QNRJ01000006">
    <property type="protein sequence ID" value="RBP04289.1"/>
    <property type="molecule type" value="Genomic_DNA"/>
</dbReference>